<proteinExistence type="predicted"/>
<evidence type="ECO:0000313" key="2">
    <source>
        <dbReference type="Proteomes" id="UP000480275"/>
    </source>
</evidence>
<reference evidence="1 2" key="1">
    <citation type="submission" date="2019-10" db="EMBL/GenBank/DDBJ databases">
        <title>Whole-genome sequence of the purple nonsulfur photosynthetic bacterium Rhodocyclus tenuis.</title>
        <authorList>
            <person name="Kyndt J.A."/>
            <person name="Meyer T.E."/>
        </authorList>
    </citation>
    <scope>NUCLEOTIDE SEQUENCE [LARGE SCALE GENOMIC DNA]</scope>
    <source>
        <strain evidence="1 2">DSM 110</strain>
    </source>
</reference>
<gene>
    <name evidence="1" type="ORF">GHK24_07320</name>
</gene>
<dbReference type="Proteomes" id="UP000480275">
    <property type="component" value="Unassembled WGS sequence"/>
</dbReference>
<protein>
    <recommendedName>
        <fullName evidence="3">Flagellar protein FliT</fullName>
    </recommendedName>
</protein>
<comment type="caution">
    <text evidence="1">The sequence shown here is derived from an EMBL/GenBank/DDBJ whole genome shotgun (WGS) entry which is preliminary data.</text>
</comment>
<organism evidence="1 2">
    <name type="scientific">Rhodocyclus tenuis</name>
    <name type="common">Rhodospirillum tenue</name>
    <dbReference type="NCBI Taxonomy" id="1066"/>
    <lineage>
        <taxon>Bacteria</taxon>
        <taxon>Pseudomonadati</taxon>
        <taxon>Pseudomonadota</taxon>
        <taxon>Betaproteobacteria</taxon>
        <taxon>Rhodocyclales</taxon>
        <taxon>Rhodocyclaceae</taxon>
        <taxon>Rhodocyclus</taxon>
    </lineage>
</organism>
<dbReference type="EMBL" id="WIXJ01000004">
    <property type="protein sequence ID" value="MQY51578.1"/>
    <property type="molecule type" value="Genomic_DNA"/>
</dbReference>
<evidence type="ECO:0008006" key="3">
    <source>
        <dbReference type="Google" id="ProtNLM"/>
    </source>
</evidence>
<accession>A0A6L5JZC7</accession>
<name>A0A6L5JZC7_RHOTE</name>
<dbReference type="OrthoDB" id="10005721at2"/>
<sequence length="106" mass="11682">MSTATPLLRTLRDIHHLMLEHAKTLDWEAAAADWATAEPGFAALARSPLAQLPLAERQEAALLVRELLDLQQRFSDLALPWLEQVRPLLESFARSAAEPSDAVATS</sequence>
<evidence type="ECO:0000313" key="1">
    <source>
        <dbReference type="EMBL" id="MQY51578.1"/>
    </source>
</evidence>
<dbReference type="AlphaFoldDB" id="A0A6L5JZC7"/>